<keyword evidence="3" id="KW-1185">Reference proteome</keyword>
<dbReference type="PROSITE" id="PS50234">
    <property type="entry name" value="VWFA"/>
    <property type="match status" value="1"/>
</dbReference>
<dbReference type="EMBL" id="JBHSLI010000012">
    <property type="protein sequence ID" value="MFC5295596.1"/>
    <property type="molecule type" value="Genomic_DNA"/>
</dbReference>
<comment type="caution">
    <text evidence="2">The sequence shown here is derived from an EMBL/GenBank/DDBJ whole genome shotgun (WGS) entry which is preliminary data.</text>
</comment>
<gene>
    <name evidence="2" type="ORF">ACFPK2_21625</name>
</gene>
<sequence length="455" mass="49245">MSMVGFLREAVKRFCKDRSGNVMMMFGIALVPLIGVAGAAVDYSRASNVRQALNAAIDSAALMAARDAQKLTDAELIDRINAWVRDNLPASARDEFTGATVKIDRQGRTVAIEATAQVPMAIVRVLGTDTLKVSSTSQSTWGTNTIELALVLDNTGSMAQKDKMTALKAAATDLINIMKDAATETDQIRISIVPFNTQVRIARTFQNAQWLRFGLIRDVSCNSSKTKCTDARTGSTISDLDGLSCTTKNGKTTCTQSLSKTSWAKTSEGCVTDRDQNYDVRDGGVYTDSQQQYPGYWCTQSTLAEILPLTSDWSTLTSRVNSMTPVGATNVTIGAAWGWATLTPGAPFSEAKPATEPRLKKYMILLTDGDNTQNRWDGNGSSSSSAVDARTKLACANIKADGINLYTIRVMDGNASMLRDCASRTDMYYEVKQASDLSPVFKAIASEISQVRLTQ</sequence>
<organism evidence="2 3">
    <name type="scientific">Bosea minatitlanensis</name>
    <dbReference type="NCBI Taxonomy" id="128782"/>
    <lineage>
        <taxon>Bacteria</taxon>
        <taxon>Pseudomonadati</taxon>
        <taxon>Pseudomonadota</taxon>
        <taxon>Alphaproteobacteria</taxon>
        <taxon>Hyphomicrobiales</taxon>
        <taxon>Boseaceae</taxon>
        <taxon>Bosea</taxon>
    </lineage>
</organism>
<feature type="domain" description="VWFA" evidence="1">
    <location>
        <begin position="147"/>
        <end position="444"/>
    </location>
</feature>
<dbReference type="SUPFAM" id="SSF53300">
    <property type="entry name" value="vWA-like"/>
    <property type="match status" value="1"/>
</dbReference>
<dbReference type="InterPro" id="IPR036465">
    <property type="entry name" value="vWFA_dom_sf"/>
</dbReference>
<evidence type="ECO:0000313" key="2">
    <source>
        <dbReference type="EMBL" id="MFC5295596.1"/>
    </source>
</evidence>
<evidence type="ECO:0000313" key="3">
    <source>
        <dbReference type="Proteomes" id="UP001595976"/>
    </source>
</evidence>
<dbReference type="Gene3D" id="3.40.50.410">
    <property type="entry name" value="von Willebrand factor, type A domain"/>
    <property type="match status" value="1"/>
</dbReference>
<dbReference type="InterPro" id="IPR002035">
    <property type="entry name" value="VWF_A"/>
</dbReference>
<accession>A0ABW0FAM4</accession>
<evidence type="ECO:0000259" key="1">
    <source>
        <dbReference type="PROSITE" id="PS50234"/>
    </source>
</evidence>
<dbReference type="Proteomes" id="UP001595976">
    <property type="component" value="Unassembled WGS sequence"/>
</dbReference>
<dbReference type="Pfam" id="PF13400">
    <property type="entry name" value="Tad"/>
    <property type="match status" value="1"/>
</dbReference>
<reference evidence="3" key="1">
    <citation type="journal article" date="2019" name="Int. J. Syst. Evol. Microbiol.">
        <title>The Global Catalogue of Microorganisms (GCM) 10K type strain sequencing project: providing services to taxonomists for standard genome sequencing and annotation.</title>
        <authorList>
            <consortium name="The Broad Institute Genomics Platform"/>
            <consortium name="The Broad Institute Genome Sequencing Center for Infectious Disease"/>
            <person name="Wu L."/>
            <person name="Ma J."/>
        </authorList>
    </citation>
    <scope>NUCLEOTIDE SEQUENCE [LARGE SCALE GENOMIC DNA]</scope>
    <source>
        <strain evidence="3">CGMCC 1.15643</strain>
    </source>
</reference>
<dbReference type="RefSeq" id="WP_158443572.1">
    <property type="nucleotide sequence ID" value="NZ_JAOAOS010000019.1"/>
</dbReference>
<name>A0ABW0FAM4_9HYPH</name>
<proteinExistence type="predicted"/>
<protein>
    <submittedName>
        <fullName evidence="2">Pilus assembly protein TadG-related protein</fullName>
    </submittedName>
</protein>
<dbReference type="InterPro" id="IPR028087">
    <property type="entry name" value="Tad_N"/>
</dbReference>